<feature type="compositionally biased region" description="Polar residues" evidence="1">
    <location>
        <begin position="278"/>
        <end position="294"/>
    </location>
</feature>
<evidence type="ECO:0000313" key="2">
    <source>
        <dbReference type="EMBL" id="KPI83223.1"/>
    </source>
</evidence>
<feature type="compositionally biased region" description="Polar residues" evidence="1">
    <location>
        <begin position="20"/>
        <end position="35"/>
    </location>
</feature>
<organism evidence="2 3">
    <name type="scientific">Leptomonas seymouri</name>
    <dbReference type="NCBI Taxonomy" id="5684"/>
    <lineage>
        <taxon>Eukaryota</taxon>
        <taxon>Discoba</taxon>
        <taxon>Euglenozoa</taxon>
        <taxon>Kinetoplastea</taxon>
        <taxon>Metakinetoplastina</taxon>
        <taxon>Trypanosomatida</taxon>
        <taxon>Trypanosomatidae</taxon>
        <taxon>Leishmaniinae</taxon>
        <taxon>Leptomonas</taxon>
    </lineage>
</organism>
<dbReference type="VEuPathDB" id="TriTrypDB:Lsey_0412_0020"/>
<dbReference type="Pfam" id="PF14605">
    <property type="entry name" value="Nup35_RRM_2"/>
    <property type="match status" value="1"/>
</dbReference>
<protein>
    <recommendedName>
        <fullName evidence="4">RRM domain-containing protein</fullName>
    </recommendedName>
</protein>
<proteinExistence type="predicted"/>
<sequence length="593" mass="65488">MWKQTVGDWQERRHRRNSLLPATTQSNLPESSVSTEHSVRGFLPRGFHDRVPPSTYPVSDGVEKCLQASQSPQQPRTPAHVLTETWVTVTGASPDDVLDVRDFLDASVGRTVSHYLPPLTHVRSDTVYIQFASPFQAAQAVRTVAYTTRVESGVAAVGIKPTIDAPAPLTCPHYYLEIVVSWCTDQIFLEERERLRRQLLESAPPSPQRSMPTKANTIGKSAERDATSLSLESSARGSEPLASSEAARSGTADDNEGEAAAHPLLPRHRQGQVGGSQLLPSPWSSRTGSASPQRASAPAYSESSPSSTSSSASQMAATAASANPPVRDPAEYYRSGGAYRYEDSFFSDGLHSASRDNRQRSTVLSLFFHPCSSSCGILYSLCLYTPLRFALLVLWTLCNAVGQLLPAAAAAQKGPHAQKNAPQPVLPPLSRWKKRRALSVSDVVPVSASPVEYLAFLLYKYIPFTPDPEEVDVVLWSWLALRSPYPQRSFDLLKQSLLVRQRSTGMMVEQRRPGRDGDGIGNSDVNQYATFGSVDVLGGEPYNSWERQQLAERQRELPVLLRWRPAWWFSQYSSLSLLVPVMLVCCHFWYSLE</sequence>
<feature type="region of interest" description="Disordered" evidence="1">
    <location>
        <begin position="1"/>
        <end position="35"/>
    </location>
</feature>
<evidence type="ECO:0000313" key="3">
    <source>
        <dbReference type="Proteomes" id="UP000038009"/>
    </source>
</evidence>
<feature type="compositionally biased region" description="Polar residues" evidence="1">
    <location>
        <begin position="208"/>
        <end position="219"/>
    </location>
</feature>
<dbReference type="OMA" id="WWFARYS"/>
<dbReference type="OrthoDB" id="272112at2759"/>
<accession>A0A0N1HRZ6</accession>
<dbReference type="Proteomes" id="UP000038009">
    <property type="component" value="Unassembled WGS sequence"/>
</dbReference>
<comment type="caution">
    <text evidence="2">The sequence shown here is derived from an EMBL/GenBank/DDBJ whole genome shotgun (WGS) entry which is preliminary data.</text>
</comment>
<name>A0A0N1HRZ6_LEPSE</name>
<feature type="region of interest" description="Disordered" evidence="1">
    <location>
        <begin position="200"/>
        <end position="329"/>
    </location>
</feature>
<evidence type="ECO:0008006" key="4">
    <source>
        <dbReference type="Google" id="ProtNLM"/>
    </source>
</evidence>
<feature type="compositionally biased region" description="Polar residues" evidence="1">
    <location>
        <begin position="227"/>
        <end position="236"/>
    </location>
</feature>
<evidence type="ECO:0000256" key="1">
    <source>
        <dbReference type="SAM" id="MobiDB-lite"/>
    </source>
</evidence>
<keyword evidence="3" id="KW-1185">Reference proteome</keyword>
<dbReference type="EMBL" id="LJSK01000412">
    <property type="protein sequence ID" value="KPI83223.1"/>
    <property type="molecule type" value="Genomic_DNA"/>
</dbReference>
<dbReference type="AlphaFoldDB" id="A0A0N1HRZ6"/>
<gene>
    <name evidence="2" type="ORF">ABL78_7751</name>
</gene>
<reference evidence="2 3" key="1">
    <citation type="journal article" date="2015" name="PLoS Pathog.">
        <title>Leptomonas seymouri: Adaptations to the Dixenous Life Cycle Analyzed by Genome Sequencing, Transcriptome Profiling and Co-infection with Leishmania donovani.</title>
        <authorList>
            <person name="Kraeva N."/>
            <person name="Butenko A."/>
            <person name="Hlavacova J."/>
            <person name="Kostygov A."/>
            <person name="Myskova J."/>
            <person name="Grybchuk D."/>
            <person name="Lestinova T."/>
            <person name="Votypka J."/>
            <person name="Volf P."/>
            <person name="Opperdoes F."/>
            <person name="Flegontov P."/>
            <person name="Lukes J."/>
            <person name="Yurchenko V."/>
        </authorList>
    </citation>
    <scope>NUCLEOTIDE SEQUENCE [LARGE SCALE GENOMIC DNA]</scope>
    <source>
        <strain evidence="2 3">ATCC 30220</strain>
    </source>
</reference>
<feature type="compositionally biased region" description="Low complexity" evidence="1">
    <location>
        <begin position="295"/>
        <end position="322"/>
    </location>
</feature>